<evidence type="ECO:0000256" key="4">
    <source>
        <dbReference type="ARBA" id="ARBA00022777"/>
    </source>
</evidence>
<keyword evidence="1" id="KW-0723">Serine/threonine-protein kinase</keyword>
<reference evidence="8 9" key="1">
    <citation type="journal article" date="2018" name="New Phytol.">
        <title>Phylogenomics of Endogonaceae and evolution of mycorrhizas within Mucoromycota.</title>
        <authorList>
            <person name="Chang Y."/>
            <person name="Desiro A."/>
            <person name="Na H."/>
            <person name="Sandor L."/>
            <person name="Lipzen A."/>
            <person name="Clum A."/>
            <person name="Barry K."/>
            <person name="Grigoriev I.V."/>
            <person name="Martin F.M."/>
            <person name="Stajich J.E."/>
            <person name="Smith M.E."/>
            <person name="Bonito G."/>
            <person name="Spatafora J.W."/>
        </authorList>
    </citation>
    <scope>NUCLEOTIDE SEQUENCE [LARGE SCALE GENOMIC DNA]</scope>
    <source>
        <strain evidence="8 9">GMNB39</strain>
    </source>
</reference>
<dbReference type="SMART" id="SM00220">
    <property type="entry name" value="S_TKc"/>
    <property type="match status" value="1"/>
</dbReference>
<evidence type="ECO:0000256" key="1">
    <source>
        <dbReference type="ARBA" id="ARBA00022527"/>
    </source>
</evidence>
<evidence type="ECO:0000256" key="5">
    <source>
        <dbReference type="ARBA" id="ARBA00022840"/>
    </source>
</evidence>
<evidence type="ECO:0000256" key="6">
    <source>
        <dbReference type="SAM" id="MobiDB-lite"/>
    </source>
</evidence>
<sequence>MASLSPDQNGDGSTIDRSNATTSTGRKGKLSNPPGLKVTLSPLHTPIHNRPHSPGSPGTTSNPQNPYRTNEFKEAFYRTTESVDAPGNSRSSAISDVNVKISGMTSGDMVVEDHIGELKPEDFDILSRLGEGAAGTVRQVLHRPSGIVMAKKSITADPDTAIQRQILRELAFLRACVSPYIVSFYGAFLDEEDTTIAICMEYCEAGSLEDIYKKCKELGAVIGEGVLGKLAIAVSIISLIPTNLENMGIGWGLSRHHYYPVLKGLVYLHQQKKIHRDIKPSNILMTRSGEIKLCDFGVSGELINSLAQTFTGTKYYMAPERIQGAPYAVQSDIWSLGLTIIEVAQNRPALPPPGYSQLAIFELLDFIVHQPIEELPDDRSAELRDFVRVCLTKDPAKRPGPAMMLNHAFIQKWENTNVDLGKFVRQLYDWPE</sequence>
<proteinExistence type="predicted"/>
<protein>
    <submittedName>
        <fullName evidence="8">Putative dual specificity protein kinase Fuz7</fullName>
    </submittedName>
</protein>
<dbReference type="InterPro" id="IPR000719">
    <property type="entry name" value="Prot_kinase_dom"/>
</dbReference>
<dbReference type="Proteomes" id="UP000268093">
    <property type="component" value="Unassembled WGS sequence"/>
</dbReference>
<dbReference type="PROSITE" id="PS50011">
    <property type="entry name" value="PROTEIN_KINASE_DOM"/>
    <property type="match status" value="1"/>
</dbReference>
<dbReference type="Pfam" id="PF00069">
    <property type="entry name" value="Pkinase"/>
    <property type="match status" value="1"/>
</dbReference>
<dbReference type="AlphaFoldDB" id="A0A433D7P6"/>
<dbReference type="Gene3D" id="3.30.200.20">
    <property type="entry name" value="Phosphorylase Kinase, domain 1"/>
    <property type="match status" value="1"/>
</dbReference>
<dbReference type="InterPro" id="IPR011009">
    <property type="entry name" value="Kinase-like_dom_sf"/>
</dbReference>
<feature type="region of interest" description="Disordered" evidence="6">
    <location>
        <begin position="1"/>
        <end position="68"/>
    </location>
</feature>
<dbReference type="EMBL" id="RBNI01005256">
    <property type="protein sequence ID" value="RUP46884.1"/>
    <property type="molecule type" value="Genomic_DNA"/>
</dbReference>
<keyword evidence="3" id="KW-0547">Nucleotide-binding</keyword>
<gene>
    <name evidence="8" type="ORF">BC936DRAFT_146422</name>
</gene>
<keyword evidence="2" id="KW-0808">Transferase</keyword>
<dbReference type="FunFam" id="3.30.200.20:FF:000040">
    <property type="entry name" value="Dual specificity mitogen-activated protein kinase kinase"/>
    <property type="match status" value="1"/>
</dbReference>
<evidence type="ECO:0000313" key="9">
    <source>
        <dbReference type="Proteomes" id="UP000268093"/>
    </source>
</evidence>
<dbReference type="InterPro" id="IPR050915">
    <property type="entry name" value="MAP_kinase_kinase"/>
</dbReference>
<dbReference type="OrthoDB" id="10252354at2759"/>
<dbReference type="GO" id="GO:0005524">
    <property type="term" value="F:ATP binding"/>
    <property type="evidence" value="ECO:0007669"/>
    <property type="project" value="UniProtKB-KW"/>
</dbReference>
<keyword evidence="5" id="KW-0067">ATP-binding</keyword>
<accession>A0A433D7P6</accession>
<dbReference type="GO" id="GO:0004712">
    <property type="term" value="F:protein serine/threonine/tyrosine kinase activity"/>
    <property type="evidence" value="ECO:0007669"/>
    <property type="project" value="UniProtKB-ARBA"/>
</dbReference>
<evidence type="ECO:0000256" key="3">
    <source>
        <dbReference type="ARBA" id="ARBA00022741"/>
    </source>
</evidence>
<feature type="compositionally biased region" description="Polar residues" evidence="6">
    <location>
        <begin position="56"/>
        <end position="68"/>
    </location>
</feature>
<dbReference type="SUPFAM" id="SSF56112">
    <property type="entry name" value="Protein kinase-like (PK-like)"/>
    <property type="match status" value="1"/>
</dbReference>
<feature type="domain" description="Protein kinase" evidence="7">
    <location>
        <begin position="123"/>
        <end position="410"/>
    </location>
</feature>
<feature type="compositionally biased region" description="Polar residues" evidence="6">
    <location>
        <begin position="1"/>
        <end position="25"/>
    </location>
</feature>
<dbReference type="GO" id="GO:0007165">
    <property type="term" value="P:signal transduction"/>
    <property type="evidence" value="ECO:0007669"/>
    <property type="project" value="UniProtKB-ARBA"/>
</dbReference>
<name>A0A433D7P6_9FUNG</name>
<dbReference type="PANTHER" id="PTHR47448">
    <property type="entry name" value="DUAL SPECIFICITY MITOGEN-ACTIVATED PROTEIN KINASE KINASE DSOR1-LIKE PROTEIN"/>
    <property type="match status" value="1"/>
</dbReference>
<evidence type="ECO:0000259" key="7">
    <source>
        <dbReference type="PROSITE" id="PS50011"/>
    </source>
</evidence>
<dbReference type="Gene3D" id="1.10.510.10">
    <property type="entry name" value="Transferase(Phosphotransferase) domain 1"/>
    <property type="match status" value="1"/>
</dbReference>
<dbReference type="PANTHER" id="PTHR47448:SF5">
    <property type="entry name" value="MITOGEN-ACTIVATED PROTEIN KINASE KINAE MKK2"/>
    <property type="match status" value="1"/>
</dbReference>
<keyword evidence="9" id="KW-1185">Reference proteome</keyword>
<dbReference type="GO" id="GO:0004674">
    <property type="term" value="F:protein serine/threonine kinase activity"/>
    <property type="evidence" value="ECO:0007669"/>
    <property type="project" value="UniProtKB-KW"/>
</dbReference>
<evidence type="ECO:0000256" key="2">
    <source>
        <dbReference type="ARBA" id="ARBA00022679"/>
    </source>
</evidence>
<keyword evidence="4 8" id="KW-0418">Kinase</keyword>
<organism evidence="8 9">
    <name type="scientific">Jimgerdemannia flammicorona</name>
    <dbReference type="NCBI Taxonomy" id="994334"/>
    <lineage>
        <taxon>Eukaryota</taxon>
        <taxon>Fungi</taxon>
        <taxon>Fungi incertae sedis</taxon>
        <taxon>Mucoromycota</taxon>
        <taxon>Mucoromycotina</taxon>
        <taxon>Endogonomycetes</taxon>
        <taxon>Endogonales</taxon>
        <taxon>Endogonaceae</taxon>
        <taxon>Jimgerdemannia</taxon>
    </lineage>
</organism>
<comment type="caution">
    <text evidence="8">The sequence shown here is derived from an EMBL/GenBank/DDBJ whole genome shotgun (WGS) entry which is preliminary data.</text>
</comment>
<evidence type="ECO:0000313" key="8">
    <source>
        <dbReference type="EMBL" id="RUP46884.1"/>
    </source>
</evidence>